<gene>
    <name evidence="2" type="ORF">TRITD_5Bv1G216850</name>
</gene>
<keyword evidence="3" id="KW-1185">Reference proteome</keyword>
<feature type="compositionally biased region" description="Basic and acidic residues" evidence="1">
    <location>
        <begin position="150"/>
        <end position="162"/>
    </location>
</feature>
<proteinExistence type="predicted"/>
<evidence type="ECO:0000256" key="1">
    <source>
        <dbReference type="SAM" id="MobiDB-lite"/>
    </source>
</evidence>
<name>A0A9R0XJN2_TRITD</name>
<feature type="compositionally biased region" description="Polar residues" evidence="1">
    <location>
        <begin position="41"/>
        <end position="51"/>
    </location>
</feature>
<protein>
    <submittedName>
        <fullName evidence="2">Uncharacterized protein</fullName>
    </submittedName>
</protein>
<dbReference type="Proteomes" id="UP000324705">
    <property type="component" value="Chromosome 5B"/>
</dbReference>
<reference evidence="2 3" key="1">
    <citation type="submission" date="2017-09" db="EMBL/GenBank/DDBJ databases">
        <authorList>
            <consortium name="International Durum Wheat Genome Sequencing Consortium (IDWGSC)"/>
            <person name="Milanesi L."/>
        </authorList>
    </citation>
    <scope>NUCLEOTIDE SEQUENCE [LARGE SCALE GENOMIC DNA]</scope>
    <source>
        <strain evidence="3">cv. Svevo</strain>
    </source>
</reference>
<feature type="compositionally biased region" description="Polar residues" evidence="1">
    <location>
        <begin position="376"/>
        <end position="393"/>
    </location>
</feature>
<dbReference type="Gramene" id="TRITD5Bv1G216850.8">
    <property type="protein sequence ID" value="TRITD5Bv1G216850.8"/>
    <property type="gene ID" value="TRITD5Bv1G216850"/>
</dbReference>
<feature type="compositionally biased region" description="Polar residues" evidence="1">
    <location>
        <begin position="164"/>
        <end position="186"/>
    </location>
</feature>
<dbReference type="AlphaFoldDB" id="A0A9R0XJN2"/>
<feature type="compositionally biased region" description="Basic and acidic residues" evidence="1">
    <location>
        <begin position="265"/>
        <end position="286"/>
    </location>
</feature>
<dbReference type="EMBL" id="LT934120">
    <property type="protein sequence ID" value="VAI38035.1"/>
    <property type="molecule type" value="Genomic_DNA"/>
</dbReference>
<feature type="compositionally biased region" description="Basic and acidic residues" evidence="1">
    <location>
        <begin position="70"/>
        <end position="103"/>
    </location>
</feature>
<feature type="compositionally biased region" description="Basic and acidic residues" evidence="1">
    <location>
        <begin position="208"/>
        <end position="225"/>
    </location>
</feature>
<feature type="region of interest" description="Disordered" evidence="1">
    <location>
        <begin position="26"/>
        <end position="437"/>
    </location>
</feature>
<organism evidence="2 3">
    <name type="scientific">Triticum turgidum subsp. durum</name>
    <name type="common">Durum wheat</name>
    <name type="synonym">Triticum durum</name>
    <dbReference type="NCBI Taxonomy" id="4567"/>
    <lineage>
        <taxon>Eukaryota</taxon>
        <taxon>Viridiplantae</taxon>
        <taxon>Streptophyta</taxon>
        <taxon>Embryophyta</taxon>
        <taxon>Tracheophyta</taxon>
        <taxon>Spermatophyta</taxon>
        <taxon>Magnoliopsida</taxon>
        <taxon>Liliopsida</taxon>
        <taxon>Poales</taxon>
        <taxon>Poaceae</taxon>
        <taxon>BOP clade</taxon>
        <taxon>Pooideae</taxon>
        <taxon>Triticodae</taxon>
        <taxon>Triticeae</taxon>
        <taxon>Triticinae</taxon>
        <taxon>Triticum</taxon>
    </lineage>
</organism>
<evidence type="ECO:0000313" key="2">
    <source>
        <dbReference type="EMBL" id="VAI38035.1"/>
    </source>
</evidence>
<accession>A0A9R0XJN2</accession>
<feature type="compositionally biased region" description="Basic and acidic residues" evidence="1">
    <location>
        <begin position="187"/>
        <end position="199"/>
    </location>
</feature>
<feature type="compositionally biased region" description="Basic and acidic residues" evidence="1">
    <location>
        <begin position="112"/>
        <end position="135"/>
    </location>
</feature>
<evidence type="ECO:0000313" key="3">
    <source>
        <dbReference type="Proteomes" id="UP000324705"/>
    </source>
</evidence>
<feature type="compositionally biased region" description="Basic and acidic residues" evidence="1">
    <location>
        <begin position="325"/>
        <end position="372"/>
    </location>
</feature>
<feature type="compositionally biased region" description="Basic and acidic residues" evidence="1">
    <location>
        <begin position="305"/>
        <end position="316"/>
    </location>
</feature>
<sequence length="560" mass="63726">MDTVGTHCIDQIKSTPVPKIYRTRNLAKKKTEVTGKRKMNTDQGSTGTAELSNKVCREEADQIQTVDMNNLREDKIPKGRGVLEKETIRLNQAHSDELEKLIVEEQAEEDENNTKSGEERETRSRENTYGEKEKTLGNNSNKFGLPDGRFTFRSDDDREVDGSHTCQQELKSPHYNDNNKATGIDTSSDKSGKRQRQEEQATDGNMLDLERNNKKFHMETGRDAHQSPQRLHNHKKTDARQSSCSSSKNHPRCNDDQRSSMTSEYKSREGRGSSREEWRNNMRENSYRGGSPSRRRNSQNRSRRHSPEGRRTEYRNSHHRSNNQHRYEQHRHDDYFKCRDDYSKRRDDHSSDGDRRRSSHREDHSSDGDIGGRRLSPQQSALPSGNFGTSLSPPSHPTTEYGASRRHGSPPYQRSEHAASGSRGPYMNPRGSGPADYEMERRSVPLHHDVPNVEDEEYTGQPLNMVLAEGIAPVNTYSLRGESPGAYGPGTDAGMGEETTFRGGRFGDHGVRSDYPRSSSMNAEDRAFAAGSVTDRYVPRLDRTNHPVRVDGYLPDYPVW</sequence>
<feature type="compositionally biased region" description="Basic residues" evidence="1">
    <location>
        <begin position="293"/>
        <end position="304"/>
    </location>
</feature>